<comment type="caution">
    <text evidence="1">The sequence shown here is derived from an EMBL/GenBank/DDBJ whole genome shotgun (WGS) entry which is preliminary data.</text>
</comment>
<sequence length="285" mass="30995">MPPGQPSLPGGLAPRIAGFQTLQPTGHSAVASCPPAVFADAEVRTGWPGLAGTSEPIGERQTWPDQQCTDLRSAREEATLASWLSDKSRDSNCPIVELGQQESDWRSAWRVGASYGGQTGPVDLKEARQRLLGRVREEVDWAHRLVLSDWPDNSPCPEAEWTELVNMKPEMAELGATSAAPSACTGLTVRESTKPTSKLEEAMRLQVKRDEEASTEYNKAHGVEKHMETGCGVICTSEKDYLSARPVLNRAGPAAATESRSMVHAVWPSLLIISLLQVRLVNTRT</sequence>
<gene>
    <name evidence="1" type="ORF">PXEA_LOCUS1119</name>
</gene>
<proteinExistence type="predicted"/>
<evidence type="ECO:0000313" key="2">
    <source>
        <dbReference type="Proteomes" id="UP000784294"/>
    </source>
</evidence>
<dbReference type="AlphaFoldDB" id="A0A3S5BL72"/>
<organism evidence="1 2">
    <name type="scientific">Protopolystoma xenopodis</name>
    <dbReference type="NCBI Taxonomy" id="117903"/>
    <lineage>
        <taxon>Eukaryota</taxon>
        <taxon>Metazoa</taxon>
        <taxon>Spiralia</taxon>
        <taxon>Lophotrochozoa</taxon>
        <taxon>Platyhelminthes</taxon>
        <taxon>Monogenea</taxon>
        <taxon>Polyopisthocotylea</taxon>
        <taxon>Polystomatidea</taxon>
        <taxon>Polystomatidae</taxon>
        <taxon>Protopolystoma</taxon>
    </lineage>
</organism>
<dbReference type="Proteomes" id="UP000784294">
    <property type="component" value="Unassembled WGS sequence"/>
</dbReference>
<keyword evidence="2" id="KW-1185">Reference proteome</keyword>
<dbReference type="EMBL" id="CAAALY010002254">
    <property type="protein sequence ID" value="VEL07679.1"/>
    <property type="molecule type" value="Genomic_DNA"/>
</dbReference>
<evidence type="ECO:0000313" key="1">
    <source>
        <dbReference type="EMBL" id="VEL07679.1"/>
    </source>
</evidence>
<reference evidence="1" key="1">
    <citation type="submission" date="2018-11" db="EMBL/GenBank/DDBJ databases">
        <authorList>
            <consortium name="Pathogen Informatics"/>
        </authorList>
    </citation>
    <scope>NUCLEOTIDE SEQUENCE</scope>
</reference>
<protein>
    <submittedName>
        <fullName evidence="1">Uncharacterized protein</fullName>
    </submittedName>
</protein>
<accession>A0A3S5BL72</accession>
<name>A0A3S5BL72_9PLAT</name>